<dbReference type="Pfam" id="PF03129">
    <property type="entry name" value="HGTP_anticodon"/>
    <property type="match status" value="1"/>
</dbReference>
<dbReference type="InterPro" id="IPR004154">
    <property type="entry name" value="Anticodon-bd"/>
</dbReference>
<evidence type="ECO:0000259" key="11">
    <source>
        <dbReference type="PROSITE" id="PS50862"/>
    </source>
</evidence>
<evidence type="ECO:0000256" key="5">
    <source>
        <dbReference type="ARBA" id="ARBA00022840"/>
    </source>
</evidence>
<dbReference type="InterPro" id="IPR041715">
    <property type="entry name" value="HisRS-like_core"/>
</dbReference>
<evidence type="ECO:0000256" key="9">
    <source>
        <dbReference type="HAMAP-Rule" id="MF_00127"/>
    </source>
</evidence>
<dbReference type="GO" id="GO:0004821">
    <property type="term" value="F:histidine-tRNA ligase activity"/>
    <property type="evidence" value="ECO:0007669"/>
    <property type="project" value="UniProtKB-UniRule"/>
</dbReference>
<evidence type="ECO:0000256" key="4">
    <source>
        <dbReference type="ARBA" id="ARBA00022741"/>
    </source>
</evidence>
<dbReference type="InterPro" id="IPR045864">
    <property type="entry name" value="aa-tRNA-synth_II/BPL/LPL"/>
</dbReference>
<dbReference type="EMBL" id="AP021876">
    <property type="protein sequence ID" value="BBO80736.1"/>
    <property type="molecule type" value="Genomic_DNA"/>
</dbReference>
<dbReference type="CDD" id="cd00859">
    <property type="entry name" value="HisRS_anticodon"/>
    <property type="match status" value="1"/>
</dbReference>
<accession>A0A5K7ZIA9</accession>
<comment type="subunit">
    <text evidence="2 9">Homodimer.</text>
</comment>
<keyword evidence="3 9" id="KW-0436">Ligase</keyword>
<evidence type="ECO:0000256" key="2">
    <source>
        <dbReference type="ARBA" id="ARBA00011738"/>
    </source>
</evidence>
<keyword evidence="6 9" id="KW-0648">Protein biosynthesis</keyword>
<keyword evidence="7 9" id="KW-0030">Aminoacyl-tRNA synthetase</keyword>
<feature type="binding site" evidence="10">
    <location>
        <position position="264"/>
    </location>
    <ligand>
        <name>L-histidine</name>
        <dbReference type="ChEBI" id="CHEBI:57595"/>
    </ligand>
</feature>
<comment type="subcellular location">
    <subcellularLocation>
        <location evidence="9">Cytoplasm</location>
    </subcellularLocation>
</comment>
<feature type="binding site" evidence="10">
    <location>
        <begin position="268"/>
        <end position="269"/>
    </location>
    <ligand>
        <name>L-histidine</name>
        <dbReference type="ChEBI" id="CHEBI:57595"/>
    </ligand>
</feature>
<dbReference type="GO" id="GO:0005524">
    <property type="term" value="F:ATP binding"/>
    <property type="evidence" value="ECO:0007669"/>
    <property type="project" value="UniProtKB-UniRule"/>
</dbReference>
<dbReference type="PANTHER" id="PTHR43707:SF1">
    <property type="entry name" value="HISTIDINE--TRNA LIGASE, MITOCHONDRIAL-RELATED"/>
    <property type="match status" value="1"/>
</dbReference>
<dbReference type="InterPro" id="IPR036621">
    <property type="entry name" value="Anticodon-bd_dom_sf"/>
</dbReference>
<dbReference type="KEGG" id="dov:DSCO28_13020"/>
<dbReference type="SUPFAM" id="SSF55681">
    <property type="entry name" value="Class II aaRS and biotin synthetases"/>
    <property type="match status" value="1"/>
</dbReference>
<gene>
    <name evidence="9 12" type="primary">hisS</name>
    <name evidence="12" type="ORF">DSCO28_13020</name>
</gene>
<dbReference type="Proteomes" id="UP000425960">
    <property type="component" value="Chromosome"/>
</dbReference>
<name>A0A5K7ZIA9_9BACT</name>
<dbReference type="PIRSF" id="PIRSF001549">
    <property type="entry name" value="His-tRNA_synth"/>
    <property type="match status" value="1"/>
</dbReference>
<keyword evidence="9" id="KW-0963">Cytoplasm</keyword>
<dbReference type="Gene3D" id="3.40.50.800">
    <property type="entry name" value="Anticodon-binding domain"/>
    <property type="match status" value="1"/>
</dbReference>
<dbReference type="InterPro" id="IPR006195">
    <property type="entry name" value="aa-tRNA-synth_II"/>
</dbReference>
<dbReference type="Pfam" id="PF13393">
    <property type="entry name" value="tRNA-synt_His"/>
    <property type="match status" value="1"/>
</dbReference>
<feature type="binding site" evidence="10">
    <location>
        <position position="119"/>
    </location>
    <ligand>
        <name>L-histidine</name>
        <dbReference type="ChEBI" id="CHEBI:57595"/>
    </ligand>
</feature>
<evidence type="ECO:0000256" key="6">
    <source>
        <dbReference type="ARBA" id="ARBA00022917"/>
    </source>
</evidence>
<evidence type="ECO:0000256" key="10">
    <source>
        <dbReference type="PIRSR" id="PIRSR001549-1"/>
    </source>
</evidence>
<dbReference type="EC" id="6.1.1.21" evidence="9"/>
<evidence type="ECO:0000256" key="7">
    <source>
        <dbReference type="ARBA" id="ARBA00023146"/>
    </source>
</evidence>
<dbReference type="GO" id="GO:0005737">
    <property type="term" value="C:cytoplasm"/>
    <property type="evidence" value="ECO:0007669"/>
    <property type="project" value="UniProtKB-SubCell"/>
</dbReference>
<dbReference type="HAMAP" id="MF_00127">
    <property type="entry name" value="His_tRNA_synth"/>
    <property type="match status" value="1"/>
</dbReference>
<dbReference type="AlphaFoldDB" id="A0A5K7ZIA9"/>
<evidence type="ECO:0000256" key="1">
    <source>
        <dbReference type="ARBA" id="ARBA00008226"/>
    </source>
</evidence>
<dbReference type="PROSITE" id="PS50862">
    <property type="entry name" value="AA_TRNA_LIGASE_II"/>
    <property type="match status" value="1"/>
</dbReference>
<feature type="binding site" evidence="10">
    <location>
        <position position="133"/>
    </location>
    <ligand>
        <name>L-histidine</name>
        <dbReference type="ChEBI" id="CHEBI:57595"/>
    </ligand>
</feature>
<evidence type="ECO:0000313" key="12">
    <source>
        <dbReference type="EMBL" id="BBO80736.1"/>
    </source>
</evidence>
<dbReference type="SUPFAM" id="SSF52954">
    <property type="entry name" value="Class II aaRS ABD-related"/>
    <property type="match status" value="1"/>
</dbReference>
<keyword evidence="5 9" id="KW-0067">ATP-binding</keyword>
<dbReference type="InterPro" id="IPR033656">
    <property type="entry name" value="HisRS_anticodon"/>
</dbReference>
<protein>
    <recommendedName>
        <fullName evidence="9">Histidine--tRNA ligase</fullName>
        <ecNumber evidence="9">6.1.1.21</ecNumber>
    </recommendedName>
    <alternativeName>
        <fullName evidence="9">Histidyl-tRNA synthetase</fullName>
        <shortName evidence="9">HisRS</shortName>
    </alternativeName>
</protein>
<dbReference type="NCBIfam" id="TIGR00442">
    <property type="entry name" value="hisS"/>
    <property type="match status" value="1"/>
</dbReference>
<dbReference type="CDD" id="cd00773">
    <property type="entry name" value="HisRS-like_core"/>
    <property type="match status" value="1"/>
</dbReference>
<evidence type="ECO:0000313" key="13">
    <source>
        <dbReference type="Proteomes" id="UP000425960"/>
    </source>
</evidence>
<dbReference type="InterPro" id="IPR015807">
    <property type="entry name" value="His-tRNA-ligase"/>
</dbReference>
<feature type="binding site" evidence="10">
    <location>
        <position position="137"/>
    </location>
    <ligand>
        <name>L-histidine</name>
        <dbReference type="ChEBI" id="CHEBI:57595"/>
    </ligand>
</feature>
<feature type="domain" description="Aminoacyl-transfer RNA synthetases class-II family profile" evidence="11">
    <location>
        <begin position="1"/>
        <end position="331"/>
    </location>
</feature>
<dbReference type="Gene3D" id="3.30.930.10">
    <property type="entry name" value="Bira Bifunctional Protein, Domain 2"/>
    <property type="match status" value="1"/>
</dbReference>
<proteinExistence type="inferred from homology"/>
<dbReference type="PANTHER" id="PTHR43707">
    <property type="entry name" value="HISTIDYL-TRNA SYNTHETASE"/>
    <property type="match status" value="1"/>
</dbReference>
<reference evidence="12 13" key="1">
    <citation type="submission" date="2019-11" db="EMBL/GenBank/DDBJ databases">
        <title>Comparative genomics of hydrocarbon-degrading Desulfosarcina strains.</title>
        <authorList>
            <person name="Watanabe M."/>
            <person name="Kojima H."/>
            <person name="Fukui M."/>
        </authorList>
    </citation>
    <scope>NUCLEOTIDE SEQUENCE [LARGE SCALE GENOMIC DNA]</scope>
    <source>
        <strain evidence="12 13">28bB2T</strain>
    </source>
</reference>
<evidence type="ECO:0000256" key="3">
    <source>
        <dbReference type="ARBA" id="ARBA00022598"/>
    </source>
</evidence>
<dbReference type="RefSeq" id="WP_155321597.1">
    <property type="nucleotide sequence ID" value="NZ_AP021876.1"/>
</dbReference>
<evidence type="ECO:0000256" key="8">
    <source>
        <dbReference type="ARBA" id="ARBA00047639"/>
    </source>
</evidence>
<feature type="binding site" evidence="10">
    <location>
        <begin position="88"/>
        <end position="90"/>
    </location>
    <ligand>
        <name>L-histidine</name>
        <dbReference type="ChEBI" id="CHEBI:57595"/>
    </ligand>
</feature>
<dbReference type="GO" id="GO:0006427">
    <property type="term" value="P:histidyl-tRNA aminoacylation"/>
    <property type="evidence" value="ECO:0007669"/>
    <property type="project" value="UniProtKB-UniRule"/>
</dbReference>
<comment type="catalytic activity">
    <reaction evidence="8 9">
        <text>tRNA(His) + L-histidine + ATP = L-histidyl-tRNA(His) + AMP + diphosphate + H(+)</text>
        <dbReference type="Rhea" id="RHEA:17313"/>
        <dbReference type="Rhea" id="RHEA-COMP:9665"/>
        <dbReference type="Rhea" id="RHEA-COMP:9689"/>
        <dbReference type="ChEBI" id="CHEBI:15378"/>
        <dbReference type="ChEBI" id="CHEBI:30616"/>
        <dbReference type="ChEBI" id="CHEBI:33019"/>
        <dbReference type="ChEBI" id="CHEBI:57595"/>
        <dbReference type="ChEBI" id="CHEBI:78442"/>
        <dbReference type="ChEBI" id="CHEBI:78527"/>
        <dbReference type="ChEBI" id="CHEBI:456215"/>
        <dbReference type="EC" id="6.1.1.21"/>
    </reaction>
</comment>
<dbReference type="InterPro" id="IPR004516">
    <property type="entry name" value="HisRS/HisZ"/>
</dbReference>
<comment type="similarity">
    <text evidence="1 9">Belongs to the class-II aminoacyl-tRNA synthetase family.</text>
</comment>
<organism evidence="12 13">
    <name type="scientific">Desulfosarcina ovata subsp. sediminis</name>
    <dbReference type="NCBI Taxonomy" id="885957"/>
    <lineage>
        <taxon>Bacteria</taxon>
        <taxon>Pseudomonadati</taxon>
        <taxon>Thermodesulfobacteriota</taxon>
        <taxon>Desulfobacteria</taxon>
        <taxon>Desulfobacterales</taxon>
        <taxon>Desulfosarcinaceae</taxon>
        <taxon>Desulfosarcina</taxon>
    </lineage>
</organism>
<sequence length="425" mass="46938">MSQTTNQKNIQLIRGFKDILPGETELWQHIERTAISLFEDFGFREIRIPIMEKTELFARSIGEDTDIVEKEMYTFADRRGDMLTLRPEATASICRAYIQHKMAAQDPVRKFYTIGPMFRRERPQKGRYRQFYQIDAEIFGVAAPYADIKLIFMLRTLFDRLDVTDTTAHINSLGCPACRPRFKAALAQLLSEAAPKLCSDCNRRKDRNPLRVMDCKVPGCREAMAGAPSILDYLCADCRAHFATVTDTLSRLGVPFEIDKQLVRGLDYYTRTAFEIQTGALGAQSAVAGGGRYDGLVESLGGPATPAIGFAIGFDRLAEIIAAGAPVTTRPPDLFIAALGETARRQAFEWSAALGVAGIGVSMVYADKSLKAQMKQANRQNAGRVLIVGESELAAGTVVLRDMASKSQQEIPVKGLIDHLVKALC</sequence>
<keyword evidence="4 9" id="KW-0547">Nucleotide-binding</keyword>